<evidence type="ECO:0000259" key="2">
    <source>
        <dbReference type="Pfam" id="PF17289"/>
    </source>
</evidence>
<dbReference type="AlphaFoldDB" id="X1TSY9"/>
<name>X1TSY9_9ZZZZ</name>
<feature type="non-terminal residue" evidence="3">
    <location>
        <position position="1"/>
    </location>
</feature>
<organism evidence="3">
    <name type="scientific">marine sediment metagenome</name>
    <dbReference type="NCBI Taxonomy" id="412755"/>
    <lineage>
        <taxon>unclassified sequences</taxon>
        <taxon>metagenomes</taxon>
        <taxon>ecological metagenomes</taxon>
    </lineage>
</organism>
<proteinExistence type="predicted"/>
<gene>
    <name evidence="3" type="ORF">S12H4_26522</name>
</gene>
<evidence type="ECO:0000313" key="3">
    <source>
        <dbReference type="EMBL" id="GAI83154.1"/>
    </source>
</evidence>
<protein>
    <recommendedName>
        <fullName evidence="2">Terminase large subunit gp17-like C-terminal domain-containing protein</fullName>
    </recommendedName>
</protein>
<comment type="caution">
    <text evidence="3">The sequence shown here is derived from an EMBL/GenBank/DDBJ whole genome shotgun (WGS) entry which is preliminary data.</text>
</comment>
<sequence length="292" mass="32525">HYEDGDGNRQELRLRIFLDENPPAKGHWTHKLFIEKREPLSRAKLEDPENYEALLMNPYDNQVNLPESYIKTLSKMPKRKKDRFYHGKFADETENALWTEDILEGSRVNGDELPEMVRIVVAVDPSGAGDVDNQDNDAIGIGVAGLGTDGIGYVLEDLTLKAGPATWGKVAASAYERHSADRVIGEANYGGAMVEFVVKTANPNISYKAVNASRGKTVRAEPISALHETDKIKMVGRFDDLEDELMNFTTTGYIGEGSPNRGDWFVWAFTELFPGMVKEQQETAPLNFAGWG</sequence>
<dbReference type="InterPro" id="IPR027417">
    <property type="entry name" value="P-loop_NTPase"/>
</dbReference>
<keyword evidence="1" id="KW-1188">Viral release from host cell</keyword>
<dbReference type="EMBL" id="BARW01015056">
    <property type="protein sequence ID" value="GAI83154.1"/>
    <property type="molecule type" value="Genomic_DNA"/>
</dbReference>
<feature type="non-terminal residue" evidence="3">
    <location>
        <position position="292"/>
    </location>
</feature>
<accession>X1TSY9</accession>
<reference evidence="3" key="1">
    <citation type="journal article" date="2014" name="Front. Microbiol.">
        <title>High frequency of phylogenetically diverse reductive dehalogenase-homologous genes in deep subseafloor sedimentary metagenomes.</title>
        <authorList>
            <person name="Kawai M."/>
            <person name="Futagami T."/>
            <person name="Toyoda A."/>
            <person name="Takaki Y."/>
            <person name="Nishi S."/>
            <person name="Hori S."/>
            <person name="Arai W."/>
            <person name="Tsubouchi T."/>
            <person name="Morono Y."/>
            <person name="Uchiyama I."/>
            <person name="Ito T."/>
            <person name="Fujiyama A."/>
            <person name="Inagaki F."/>
            <person name="Takami H."/>
        </authorList>
    </citation>
    <scope>NUCLEOTIDE SEQUENCE</scope>
    <source>
        <strain evidence="3">Expedition CK06-06</strain>
    </source>
</reference>
<dbReference type="Gene3D" id="3.40.50.300">
    <property type="entry name" value="P-loop containing nucleotide triphosphate hydrolases"/>
    <property type="match status" value="1"/>
</dbReference>
<evidence type="ECO:0000256" key="1">
    <source>
        <dbReference type="ARBA" id="ARBA00022612"/>
    </source>
</evidence>
<feature type="domain" description="Terminase large subunit gp17-like C-terminal" evidence="2">
    <location>
        <begin position="122"/>
        <end position="253"/>
    </location>
</feature>
<dbReference type="Pfam" id="PF17289">
    <property type="entry name" value="Terminase_6C"/>
    <property type="match status" value="1"/>
</dbReference>
<dbReference type="InterPro" id="IPR035421">
    <property type="entry name" value="Terminase_6C"/>
</dbReference>